<evidence type="ECO:0000256" key="6">
    <source>
        <dbReference type="ARBA" id="ARBA00023239"/>
    </source>
</evidence>
<dbReference type="CDD" id="cd04724">
    <property type="entry name" value="Tryptophan_synthase_alpha"/>
    <property type="match status" value="1"/>
</dbReference>
<evidence type="ECO:0000256" key="1">
    <source>
        <dbReference type="ARBA" id="ARBA00004733"/>
    </source>
</evidence>
<evidence type="ECO:0000313" key="11">
    <source>
        <dbReference type="Proteomes" id="UP000196877"/>
    </source>
</evidence>
<evidence type="ECO:0000256" key="5">
    <source>
        <dbReference type="ARBA" id="ARBA00023141"/>
    </source>
</evidence>
<evidence type="ECO:0000256" key="7">
    <source>
        <dbReference type="ARBA" id="ARBA00049047"/>
    </source>
</evidence>
<dbReference type="EMBL" id="CP021920">
    <property type="protein sequence ID" value="ASB88256.1"/>
    <property type="molecule type" value="Genomic_DNA"/>
</dbReference>
<dbReference type="RefSeq" id="WP_006637666.1">
    <property type="nucleotide sequence ID" value="NZ_CABJEH010000003.1"/>
</dbReference>
<feature type="active site" description="Proton acceptor" evidence="8">
    <location>
        <position position="60"/>
    </location>
</feature>
<keyword evidence="11" id="KW-1185">Reference proteome</keyword>
<dbReference type="InterPro" id="IPR002028">
    <property type="entry name" value="Trp_synthase_suA"/>
</dbReference>
<evidence type="ECO:0000256" key="8">
    <source>
        <dbReference type="HAMAP-Rule" id="MF_00131"/>
    </source>
</evidence>
<keyword evidence="5 8" id="KW-0057">Aromatic amino acid biosynthesis</keyword>
<comment type="pathway">
    <text evidence="1 8">Amino-acid biosynthesis; L-tryptophan biosynthesis; L-tryptophan from chorismate: step 5/5.</text>
</comment>
<dbReference type="PANTHER" id="PTHR43406:SF1">
    <property type="entry name" value="TRYPTOPHAN SYNTHASE ALPHA CHAIN, CHLOROPLASTIC"/>
    <property type="match status" value="1"/>
</dbReference>
<comment type="subunit">
    <text evidence="2 8">Tetramer of two alpha and two beta chains.</text>
</comment>
<dbReference type="PANTHER" id="PTHR43406">
    <property type="entry name" value="TRYPTOPHAN SYNTHASE, ALPHA CHAIN"/>
    <property type="match status" value="1"/>
</dbReference>
<proteinExistence type="inferred from homology"/>
<organism evidence="10 11">
    <name type="scientific">Bacillus sonorensis</name>
    <dbReference type="NCBI Taxonomy" id="119858"/>
    <lineage>
        <taxon>Bacteria</taxon>
        <taxon>Bacillati</taxon>
        <taxon>Bacillota</taxon>
        <taxon>Bacilli</taxon>
        <taxon>Bacillales</taxon>
        <taxon>Bacillaceae</taxon>
        <taxon>Bacillus</taxon>
    </lineage>
</organism>
<dbReference type="Proteomes" id="UP000196877">
    <property type="component" value="Chromosome"/>
</dbReference>
<sequence length="269" mass="29091">MNPIDQTFARLKREGKPAFIPYVTVGDPDISTSLDILKELQTAGASVIELGVPFSDPLADGPVIQRAALRALKNDVSISDVISLAKLARQEQIHTPLVLFTYFNPLLQLGIENAFSMMEDSGINGIIVPDLPVEEGGEIRHICTQKNIHYIPLVAPTSEGRIESIVNHASGFVYCVSSLGVTGERQNFHNDIEGFLAAVKKATALPLVVGFGVSNAKQFKKLSSHCDGVVVGSAIVHTIEKSLPLLQHSNTYTDGLLRIRGFVDDLIPV</sequence>
<name>A0ABM6LGS0_9BACI</name>
<comment type="function">
    <text evidence="8">The alpha subunit is responsible for the aldol cleavage of indoleglycerol phosphate to indole and glyceraldehyde 3-phosphate.</text>
</comment>
<keyword evidence="6 8" id="KW-0456">Lyase</keyword>
<dbReference type="SUPFAM" id="SSF51366">
    <property type="entry name" value="Ribulose-phoshate binding barrel"/>
    <property type="match status" value="1"/>
</dbReference>
<dbReference type="NCBIfam" id="TIGR00262">
    <property type="entry name" value="trpA"/>
    <property type="match status" value="1"/>
</dbReference>
<feature type="active site" description="Proton acceptor" evidence="8">
    <location>
        <position position="49"/>
    </location>
</feature>
<gene>
    <name evidence="8 10" type="primary">trpA</name>
    <name evidence="10" type="ORF">S101395_01747</name>
</gene>
<reference evidence="10 11" key="1">
    <citation type="submission" date="2017-06" db="EMBL/GenBank/DDBJ databases">
        <title>Genome sequence of Bacillus sonorensis strain SRCM101395.</title>
        <authorList>
            <person name="Cho S.H."/>
        </authorList>
    </citation>
    <scope>NUCLEOTIDE SEQUENCE [LARGE SCALE GENOMIC DNA]</scope>
    <source>
        <strain evidence="10 11">SRCM101395</strain>
    </source>
</reference>
<evidence type="ECO:0000256" key="4">
    <source>
        <dbReference type="ARBA" id="ARBA00022822"/>
    </source>
</evidence>
<accession>A0ABM6LGS0</accession>
<dbReference type="PROSITE" id="PS00167">
    <property type="entry name" value="TRP_SYNTHASE_ALPHA"/>
    <property type="match status" value="1"/>
</dbReference>
<dbReference type="HAMAP" id="MF_00131">
    <property type="entry name" value="Trp_synth_alpha"/>
    <property type="match status" value="1"/>
</dbReference>
<comment type="catalytic activity">
    <reaction evidence="7 8">
        <text>(1S,2R)-1-C-(indol-3-yl)glycerol 3-phosphate + L-serine = D-glyceraldehyde 3-phosphate + L-tryptophan + H2O</text>
        <dbReference type="Rhea" id="RHEA:10532"/>
        <dbReference type="ChEBI" id="CHEBI:15377"/>
        <dbReference type="ChEBI" id="CHEBI:33384"/>
        <dbReference type="ChEBI" id="CHEBI:57912"/>
        <dbReference type="ChEBI" id="CHEBI:58866"/>
        <dbReference type="ChEBI" id="CHEBI:59776"/>
        <dbReference type="EC" id="4.2.1.20"/>
    </reaction>
</comment>
<dbReference type="GO" id="GO:0004834">
    <property type="term" value="F:tryptophan synthase activity"/>
    <property type="evidence" value="ECO:0007669"/>
    <property type="project" value="UniProtKB-EC"/>
</dbReference>
<comment type="similarity">
    <text evidence="8 9">Belongs to the TrpA family.</text>
</comment>
<keyword evidence="4 8" id="KW-0822">Tryptophan biosynthesis</keyword>
<dbReference type="InterPro" id="IPR018204">
    <property type="entry name" value="Trp_synthase_alpha_AS"/>
</dbReference>
<evidence type="ECO:0000256" key="2">
    <source>
        <dbReference type="ARBA" id="ARBA00011270"/>
    </source>
</evidence>
<dbReference type="Pfam" id="PF00290">
    <property type="entry name" value="Trp_syntA"/>
    <property type="match status" value="1"/>
</dbReference>
<dbReference type="GeneID" id="92854230"/>
<evidence type="ECO:0000313" key="10">
    <source>
        <dbReference type="EMBL" id="ASB88256.1"/>
    </source>
</evidence>
<dbReference type="InterPro" id="IPR011060">
    <property type="entry name" value="RibuloseP-bd_barrel"/>
</dbReference>
<protein>
    <recommendedName>
        <fullName evidence="8">Tryptophan synthase alpha chain</fullName>
        <ecNumber evidence="8">4.2.1.20</ecNumber>
    </recommendedName>
</protein>
<evidence type="ECO:0000256" key="3">
    <source>
        <dbReference type="ARBA" id="ARBA00022605"/>
    </source>
</evidence>
<evidence type="ECO:0000256" key="9">
    <source>
        <dbReference type="RuleBase" id="RU003662"/>
    </source>
</evidence>
<dbReference type="InterPro" id="IPR013785">
    <property type="entry name" value="Aldolase_TIM"/>
</dbReference>
<dbReference type="Gene3D" id="3.20.20.70">
    <property type="entry name" value="Aldolase class I"/>
    <property type="match status" value="1"/>
</dbReference>
<keyword evidence="3 8" id="KW-0028">Amino-acid biosynthesis</keyword>
<dbReference type="EC" id="4.2.1.20" evidence="8"/>